<feature type="non-terminal residue" evidence="1">
    <location>
        <position position="45"/>
    </location>
</feature>
<reference evidence="1" key="1">
    <citation type="submission" date="2021-06" db="EMBL/GenBank/DDBJ databases">
        <authorList>
            <person name="Kallberg Y."/>
            <person name="Tangrot J."/>
            <person name="Rosling A."/>
        </authorList>
    </citation>
    <scope>NUCLEOTIDE SEQUENCE</scope>
    <source>
        <strain evidence="1">MA461A</strain>
    </source>
</reference>
<name>A0ACA9RGG2_9GLOM</name>
<dbReference type="EMBL" id="CAJVQC010051781">
    <property type="protein sequence ID" value="CAG8790788.1"/>
    <property type="molecule type" value="Genomic_DNA"/>
</dbReference>
<keyword evidence="2" id="KW-1185">Reference proteome</keyword>
<proteinExistence type="predicted"/>
<gene>
    <name evidence="1" type="ORF">RPERSI_LOCUS19114</name>
</gene>
<feature type="non-terminal residue" evidence="1">
    <location>
        <position position="1"/>
    </location>
</feature>
<protein>
    <submittedName>
        <fullName evidence="1">10898_t:CDS:1</fullName>
    </submittedName>
</protein>
<organism evidence="1 2">
    <name type="scientific">Racocetra persica</name>
    <dbReference type="NCBI Taxonomy" id="160502"/>
    <lineage>
        <taxon>Eukaryota</taxon>
        <taxon>Fungi</taxon>
        <taxon>Fungi incertae sedis</taxon>
        <taxon>Mucoromycota</taxon>
        <taxon>Glomeromycotina</taxon>
        <taxon>Glomeromycetes</taxon>
        <taxon>Diversisporales</taxon>
        <taxon>Gigasporaceae</taxon>
        <taxon>Racocetra</taxon>
    </lineage>
</organism>
<comment type="caution">
    <text evidence="1">The sequence shown here is derived from an EMBL/GenBank/DDBJ whole genome shotgun (WGS) entry which is preliminary data.</text>
</comment>
<evidence type="ECO:0000313" key="2">
    <source>
        <dbReference type="Proteomes" id="UP000789920"/>
    </source>
</evidence>
<evidence type="ECO:0000313" key="1">
    <source>
        <dbReference type="EMBL" id="CAG8790788.1"/>
    </source>
</evidence>
<sequence>WVTDSVLVGNWMTDSVLVENWVTDSVLARQVPNAIPNKHFIRTHG</sequence>
<accession>A0ACA9RGG2</accession>
<dbReference type="Proteomes" id="UP000789920">
    <property type="component" value="Unassembled WGS sequence"/>
</dbReference>